<dbReference type="OrthoDB" id="1577640at2759"/>
<gene>
    <name evidence="2" type="ORF">B0J13DRAFT_443238</name>
</gene>
<feature type="non-terminal residue" evidence="2">
    <location>
        <position position="169"/>
    </location>
</feature>
<dbReference type="Proteomes" id="UP000717696">
    <property type="component" value="Unassembled WGS sequence"/>
</dbReference>
<dbReference type="PANTHER" id="PTHR10039:SF15">
    <property type="entry name" value="NACHT DOMAIN-CONTAINING PROTEIN"/>
    <property type="match status" value="1"/>
</dbReference>
<name>A0A9P9ETZ2_9HYPO</name>
<sequence length="169" mass="19170">MEHVLEDDVRIALETLPTGSNVYDLAYKDAMERIAQDPNGEKLAKQVLGWITCAKWPLLTTELQHALATKSGQKEFNIRKQPDVDDKVSVCAGLVTVDNKSGIIRLVHNTTQEYLERPQGKWLPDVETEITETCVTYLSFNAFEGGFCQTFGKLEERLQSYKLYKYAAH</sequence>
<dbReference type="AlphaFoldDB" id="A0A9P9ETZ2"/>
<dbReference type="Pfam" id="PF22939">
    <property type="entry name" value="WHD_GPIID"/>
    <property type="match status" value="1"/>
</dbReference>
<comment type="caution">
    <text evidence="2">The sequence shown here is derived from an EMBL/GenBank/DDBJ whole genome shotgun (WGS) entry which is preliminary data.</text>
</comment>
<organism evidence="2 3">
    <name type="scientific">Dactylonectria estremocensis</name>
    <dbReference type="NCBI Taxonomy" id="1079267"/>
    <lineage>
        <taxon>Eukaryota</taxon>
        <taxon>Fungi</taxon>
        <taxon>Dikarya</taxon>
        <taxon>Ascomycota</taxon>
        <taxon>Pezizomycotina</taxon>
        <taxon>Sordariomycetes</taxon>
        <taxon>Hypocreomycetidae</taxon>
        <taxon>Hypocreales</taxon>
        <taxon>Nectriaceae</taxon>
        <taxon>Dactylonectria</taxon>
    </lineage>
</organism>
<evidence type="ECO:0000313" key="2">
    <source>
        <dbReference type="EMBL" id="KAH7145574.1"/>
    </source>
</evidence>
<accession>A0A9P9ETZ2</accession>
<evidence type="ECO:0000259" key="1">
    <source>
        <dbReference type="Pfam" id="PF22939"/>
    </source>
</evidence>
<proteinExistence type="predicted"/>
<keyword evidence="3" id="KW-1185">Reference proteome</keyword>
<feature type="domain" description="GPI inositol-deacylase winged helix" evidence="1">
    <location>
        <begin position="31"/>
        <end position="116"/>
    </location>
</feature>
<dbReference type="InterPro" id="IPR054471">
    <property type="entry name" value="GPIID_WHD"/>
</dbReference>
<dbReference type="EMBL" id="JAGMUU010000009">
    <property type="protein sequence ID" value="KAH7145574.1"/>
    <property type="molecule type" value="Genomic_DNA"/>
</dbReference>
<evidence type="ECO:0000313" key="3">
    <source>
        <dbReference type="Proteomes" id="UP000717696"/>
    </source>
</evidence>
<dbReference type="PANTHER" id="PTHR10039">
    <property type="entry name" value="AMELOGENIN"/>
    <property type="match status" value="1"/>
</dbReference>
<protein>
    <submittedName>
        <fullName evidence="2">Ankyrin repeat protein</fullName>
    </submittedName>
</protein>
<reference evidence="2" key="1">
    <citation type="journal article" date="2021" name="Nat. Commun.">
        <title>Genetic determinants of endophytism in the Arabidopsis root mycobiome.</title>
        <authorList>
            <person name="Mesny F."/>
            <person name="Miyauchi S."/>
            <person name="Thiergart T."/>
            <person name="Pickel B."/>
            <person name="Atanasova L."/>
            <person name="Karlsson M."/>
            <person name="Huettel B."/>
            <person name="Barry K.W."/>
            <person name="Haridas S."/>
            <person name="Chen C."/>
            <person name="Bauer D."/>
            <person name="Andreopoulos W."/>
            <person name="Pangilinan J."/>
            <person name="LaButti K."/>
            <person name="Riley R."/>
            <person name="Lipzen A."/>
            <person name="Clum A."/>
            <person name="Drula E."/>
            <person name="Henrissat B."/>
            <person name="Kohler A."/>
            <person name="Grigoriev I.V."/>
            <person name="Martin F.M."/>
            <person name="Hacquard S."/>
        </authorList>
    </citation>
    <scope>NUCLEOTIDE SEQUENCE</scope>
    <source>
        <strain evidence="2">MPI-CAGE-AT-0021</strain>
    </source>
</reference>